<proteinExistence type="predicted"/>
<sequence length="93" mass="10645">MASLRASETDEEYNERDQLLQELSDMIDSIALKKRAFKEEKSKNEDKRESDGQMLRNAAMASMIRSSVDAGHEIVETIETWFSGYIGQHIAFD</sequence>
<reference evidence="1" key="1">
    <citation type="submission" date="2013-12" db="EMBL/GenBank/DDBJ databases">
        <title>The Genome Sequence of Aphanomyces invadans NJM9701.</title>
        <authorList>
            <consortium name="The Broad Institute Genomics Platform"/>
            <person name="Russ C."/>
            <person name="Tyler B."/>
            <person name="van West P."/>
            <person name="Dieguez-Uribeondo J."/>
            <person name="Young S.K."/>
            <person name="Zeng Q."/>
            <person name="Gargeya S."/>
            <person name="Fitzgerald M."/>
            <person name="Abouelleil A."/>
            <person name="Alvarado L."/>
            <person name="Chapman S.B."/>
            <person name="Gainer-Dewar J."/>
            <person name="Goldberg J."/>
            <person name="Griggs A."/>
            <person name="Gujja S."/>
            <person name="Hansen M."/>
            <person name="Howarth C."/>
            <person name="Imamovic A."/>
            <person name="Ireland A."/>
            <person name="Larimer J."/>
            <person name="McCowan C."/>
            <person name="Murphy C."/>
            <person name="Pearson M."/>
            <person name="Poon T.W."/>
            <person name="Priest M."/>
            <person name="Roberts A."/>
            <person name="Saif S."/>
            <person name="Shea T."/>
            <person name="Sykes S."/>
            <person name="Wortman J."/>
            <person name="Nusbaum C."/>
            <person name="Birren B."/>
        </authorList>
    </citation>
    <scope>NUCLEOTIDE SEQUENCE [LARGE SCALE GENOMIC DNA]</scope>
    <source>
        <strain evidence="1">NJM9701</strain>
    </source>
</reference>
<evidence type="ECO:0000313" key="1">
    <source>
        <dbReference type="EMBL" id="ETV89983.1"/>
    </source>
</evidence>
<dbReference type="VEuPathDB" id="FungiDB:H310_15181"/>
<name>A0A024T7V0_9STRA</name>
<dbReference type="AlphaFoldDB" id="A0A024T7V0"/>
<dbReference type="GeneID" id="20092231"/>
<organism evidence="1">
    <name type="scientific">Aphanomyces invadans</name>
    <dbReference type="NCBI Taxonomy" id="157072"/>
    <lineage>
        <taxon>Eukaryota</taxon>
        <taxon>Sar</taxon>
        <taxon>Stramenopiles</taxon>
        <taxon>Oomycota</taxon>
        <taxon>Saprolegniomycetes</taxon>
        <taxon>Saprolegniales</taxon>
        <taxon>Verrucalvaceae</taxon>
        <taxon>Aphanomyces</taxon>
    </lineage>
</organism>
<gene>
    <name evidence="1" type="ORF">H310_15181</name>
</gene>
<protein>
    <submittedName>
        <fullName evidence="1">Uncharacterized protein</fullName>
    </submittedName>
</protein>
<dbReference type="EMBL" id="KI914159">
    <property type="protein sequence ID" value="ETV89983.1"/>
    <property type="molecule type" value="Genomic_DNA"/>
</dbReference>
<dbReference type="OrthoDB" id="6157326at2759"/>
<accession>A0A024T7V0</accession>
<dbReference type="RefSeq" id="XP_008881389.1">
    <property type="nucleotide sequence ID" value="XM_008883167.1"/>
</dbReference>